<dbReference type="NCBIfam" id="TIGR01552">
    <property type="entry name" value="phd_fam"/>
    <property type="match status" value="1"/>
</dbReference>
<dbReference type="AlphaFoldDB" id="A0A1F7I5V5"/>
<comment type="caution">
    <text evidence="3">The sequence shown here is derived from an EMBL/GenBank/DDBJ whole genome shotgun (WGS) entry which is preliminary data.</text>
</comment>
<dbReference type="InterPro" id="IPR036165">
    <property type="entry name" value="YefM-like_sf"/>
</dbReference>
<dbReference type="Gene3D" id="1.10.1220.170">
    <property type="match status" value="1"/>
</dbReference>
<comment type="function">
    <text evidence="2">Antitoxin component of a type II toxin-antitoxin (TA) system.</text>
</comment>
<dbReference type="SUPFAM" id="SSF143120">
    <property type="entry name" value="YefM-like"/>
    <property type="match status" value="1"/>
</dbReference>
<gene>
    <name evidence="3" type="ORF">A3F03_04005</name>
</gene>
<reference evidence="3 4" key="1">
    <citation type="journal article" date="2016" name="Nat. Commun.">
        <title>Thousands of microbial genomes shed light on interconnected biogeochemical processes in an aquifer system.</title>
        <authorList>
            <person name="Anantharaman K."/>
            <person name="Brown C.T."/>
            <person name="Hug L.A."/>
            <person name="Sharon I."/>
            <person name="Castelle C.J."/>
            <person name="Probst A.J."/>
            <person name="Thomas B.C."/>
            <person name="Singh A."/>
            <person name="Wilkins M.J."/>
            <person name="Karaoz U."/>
            <person name="Brodie E.L."/>
            <person name="Williams K.H."/>
            <person name="Hubbard S.S."/>
            <person name="Banfield J.F."/>
        </authorList>
    </citation>
    <scope>NUCLEOTIDE SEQUENCE [LARGE SCALE GENOMIC DNA]</scope>
</reference>
<evidence type="ECO:0000313" key="4">
    <source>
        <dbReference type="Proteomes" id="UP000176803"/>
    </source>
</evidence>
<accession>A0A1F7I5V5</accession>
<dbReference type="InterPro" id="IPR051405">
    <property type="entry name" value="phD/YefM_antitoxin"/>
</dbReference>
<dbReference type="Proteomes" id="UP000176803">
    <property type="component" value="Unassembled WGS sequence"/>
</dbReference>
<organism evidence="3 4">
    <name type="scientific">Candidatus Roizmanbacteria bacterium RIFCSPHIGHO2_12_FULL_41_11</name>
    <dbReference type="NCBI Taxonomy" id="1802052"/>
    <lineage>
        <taxon>Bacteria</taxon>
        <taxon>Candidatus Roizmaniibacteriota</taxon>
    </lineage>
</organism>
<proteinExistence type="inferred from homology"/>
<dbReference type="EMBL" id="MGAC01000002">
    <property type="protein sequence ID" value="OGK38758.1"/>
    <property type="molecule type" value="Genomic_DNA"/>
</dbReference>
<dbReference type="InterPro" id="IPR006442">
    <property type="entry name" value="Antitoxin_Phd/YefM"/>
</dbReference>
<dbReference type="Gene3D" id="3.40.1620.10">
    <property type="entry name" value="YefM-like domain"/>
    <property type="match status" value="1"/>
</dbReference>
<dbReference type="PANTHER" id="PTHR33713:SF10">
    <property type="entry name" value="ANTITOXIN YAFN"/>
    <property type="match status" value="1"/>
</dbReference>
<comment type="similarity">
    <text evidence="1 2">Belongs to the phD/YefM antitoxin family.</text>
</comment>
<sequence length="90" mass="9968">MTHTLSITKAREKLTSLVDNANKKLAEYIITVNGSPAAVLISAAEYESWKETNEILADPQLMKSIRAGEKEIKAGKGIPWEKVKKELNVD</sequence>
<name>A0A1F7I5V5_9BACT</name>
<evidence type="ECO:0000313" key="3">
    <source>
        <dbReference type="EMBL" id="OGK38758.1"/>
    </source>
</evidence>
<dbReference type="PANTHER" id="PTHR33713">
    <property type="entry name" value="ANTITOXIN YAFN-RELATED"/>
    <property type="match status" value="1"/>
</dbReference>
<protein>
    <recommendedName>
        <fullName evidence="2">Antitoxin</fullName>
    </recommendedName>
</protein>
<evidence type="ECO:0000256" key="2">
    <source>
        <dbReference type="RuleBase" id="RU362080"/>
    </source>
</evidence>
<evidence type="ECO:0000256" key="1">
    <source>
        <dbReference type="ARBA" id="ARBA00009981"/>
    </source>
</evidence>
<dbReference type="Pfam" id="PF02604">
    <property type="entry name" value="PhdYeFM_antitox"/>
    <property type="match status" value="1"/>
</dbReference>